<dbReference type="PROSITE" id="PS50088">
    <property type="entry name" value="ANK_REPEAT"/>
    <property type="match status" value="2"/>
</dbReference>
<feature type="compositionally biased region" description="Acidic residues" evidence="3">
    <location>
        <begin position="910"/>
        <end position="923"/>
    </location>
</feature>
<feature type="compositionally biased region" description="Low complexity" evidence="3">
    <location>
        <begin position="388"/>
        <end position="397"/>
    </location>
</feature>
<dbReference type="PROSITE" id="PS50297">
    <property type="entry name" value="ANK_REP_REGION"/>
    <property type="match status" value="2"/>
</dbReference>
<feature type="repeat" description="ANK" evidence="2">
    <location>
        <begin position="800"/>
        <end position="832"/>
    </location>
</feature>
<dbReference type="SMART" id="SM00248">
    <property type="entry name" value="ANK"/>
    <property type="match status" value="2"/>
</dbReference>
<dbReference type="PANTHER" id="PTHR46355:SF1">
    <property type="entry name" value="STING ER EXIT PROTEIN"/>
    <property type="match status" value="1"/>
</dbReference>
<dbReference type="PANTHER" id="PTHR46355">
    <property type="entry name" value="UPF0428 PROTEIN CXORF56"/>
    <property type="match status" value="1"/>
</dbReference>
<keyword evidence="2" id="KW-0040">ANK repeat</keyword>
<comment type="caution">
    <text evidence="6">The sequence shown here is derived from an EMBL/GenBank/DDBJ whole genome shotgun (WGS) entry which is preliminary data.</text>
</comment>
<dbReference type="Gene3D" id="2.60.40.10">
    <property type="entry name" value="Immunoglobulins"/>
    <property type="match status" value="1"/>
</dbReference>
<feature type="transmembrane region" description="Helical" evidence="4">
    <location>
        <begin position="1195"/>
        <end position="1215"/>
    </location>
</feature>
<dbReference type="VEuPathDB" id="FungiDB:RhiirFUN_009808"/>
<organism evidence="6 7">
    <name type="scientific">Rhizophagus irregularis</name>
    <dbReference type="NCBI Taxonomy" id="588596"/>
    <lineage>
        <taxon>Eukaryota</taxon>
        <taxon>Fungi</taxon>
        <taxon>Fungi incertae sedis</taxon>
        <taxon>Mucoromycota</taxon>
        <taxon>Glomeromycotina</taxon>
        <taxon>Glomeromycetes</taxon>
        <taxon>Glomerales</taxon>
        <taxon>Glomeraceae</taxon>
        <taxon>Rhizophagus</taxon>
    </lineage>
</organism>
<feature type="compositionally biased region" description="Basic and acidic residues" evidence="3">
    <location>
        <begin position="924"/>
        <end position="943"/>
    </location>
</feature>
<dbReference type="SMART" id="SM00429">
    <property type="entry name" value="IPT"/>
    <property type="match status" value="1"/>
</dbReference>
<gene>
    <name evidence="6" type="ORF">CHRIB12_LOCUS11933</name>
</gene>
<feature type="region of interest" description="Disordered" evidence="3">
    <location>
        <begin position="468"/>
        <end position="519"/>
    </location>
</feature>
<feature type="region of interest" description="Disordered" evidence="3">
    <location>
        <begin position="896"/>
        <end position="944"/>
    </location>
</feature>
<evidence type="ECO:0000256" key="4">
    <source>
        <dbReference type="SAM" id="Phobius"/>
    </source>
</evidence>
<dbReference type="Pfam" id="PF25603">
    <property type="entry name" value="SPT23_MGA2_DBD"/>
    <property type="match status" value="1"/>
</dbReference>
<dbReference type="Proteomes" id="UP000684084">
    <property type="component" value="Unassembled WGS sequence"/>
</dbReference>
<reference evidence="6" key="1">
    <citation type="submission" date="2020-05" db="EMBL/GenBank/DDBJ databases">
        <authorList>
            <person name="Rincon C."/>
            <person name="Sanders R I."/>
            <person name="Robbins C."/>
            <person name="Chaturvedi A."/>
        </authorList>
    </citation>
    <scope>NUCLEOTIDE SEQUENCE</scope>
    <source>
        <strain evidence="6">CHB12</strain>
    </source>
</reference>
<dbReference type="InterPro" id="IPR057962">
    <property type="entry name" value="SPT23_MGA2_DBD"/>
</dbReference>
<dbReference type="Pfam" id="PF25809">
    <property type="entry name" value="STEEP1"/>
    <property type="match status" value="1"/>
</dbReference>
<feature type="compositionally biased region" description="Low complexity" evidence="3">
    <location>
        <begin position="896"/>
        <end position="909"/>
    </location>
</feature>
<evidence type="ECO:0000259" key="5">
    <source>
        <dbReference type="SMART" id="SM00429"/>
    </source>
</evidence>
<dbReference type="GO" id="GO:0006888">
    <property type="term" value="P:endoplasmic reticulum to Golgi vesicle-mediated transport"/>
    <property type="evidence" value="ECO:0007669"/>
    <property type="project" value="TreeGrafter"/>
</dbReference>
<dbReference type="Pfam" id="PF12796">
    <property type="entry name" value="Ank_2"/>
    <property type="match status" value="1"/>
</dbReference>
<feature type="region of interest" description="Disordered" evidence="3">
    <location>
        <begin position="362"/>
        <end position="451"/>
    </location>
</feature>
<dbReference type="InterPro" id="IPR002110">
    <property type="entry name" value="Ankyrin_rpt"/>
</dbReference>
<dbReference type="InterPro" id="IPR014756">
    <property type="entry name" value="Ig_E-set"/>
</dbReference>
<evidence type="ECO:0000256" key="1">
    <source>
        <dbReference type="ARBA" id="ARBA00024205"/>
    </source>
</evidence>
<evidence type="ECO:0000313" key="7">
    <source>
        <dbReference type="Proteomes" id="UP000684084"/>
    </source>
</evidence>
<dbReference type="Gene3D" id="1.25.40.20">
    <property type="entry name" value="Ankyrin repeat-containing domain"/>
    <property type="match status" value="1"/>
</dbReference>
<name>A0A916EB73_9GLOM</name>
<protein>
    <recommendedName>
        <fullName evidence="5">IPT/TIG domain-containing protein</fullName>
    </recommendedName>
</protein>
<feature type="compositionally biased region" description="Polar residues" evidence="3">
    <location>
        <begin position="499"/>
        <end position="519"/>
    </location>
</feature>
<dbReference type="SUPFAM" id="SSF81296">
    <property type="entry name" value="E set domains"/>
    <property type="match status" value="1"/>
</dbReference>
<feature type="region of interest" description="Disordered" evidence="3">
    <location>
        <begin position="261"/>
        <end position="289"/>
    </location>
</feature>
<dbReference type="CDD" id="cd00102">
    <property type="entry name" value="IPT"/>
    <property type="match status" value="1"/>
</dbReference>
<feature type="compositionally biased region" description="Low complexity" evidence="3">
    <location>
        <begin position="473"/>
        <end position="498"/>
    </location>
</feature>
<dbReference type="InterPro" id="IPR013783">
    <property type="entry name" value="Ig-like_fold"/>
</dbReference>
<dbReference type="SUPFAM" id="SSF48403">
    <property type="entry name" value="Ankyrin repeat"/>
    <property type="match status" value="1"/>
</dbReference>
<feature type="compositionally biased region" description="Polar residues" evidence="3">
    <location>
        <begin position="8"/>
        <end position="35"/>
    </location>
</feature>
<dbReference type="GO" id="GO:0005737">
    <property type="term" value="C:cytoplasm"/>
    <property type="evidence" value="ECO:0007669"/>
    <property type="project" value="GOC"/>
</dbReference>
<dbReference type="Pfam" id="PF01833">
    <property type="entry name" value="TIG"/>
    <property type="match status" value="1"/>
</dbReference>
<comment type="similarity">
    <text evidence="1">Belongs to the STEEP1 family.</text>
</comment>
<dbReference type="EMBL" id="CAGKOT010000025">
    <property type="protein sequence ID" value="CAB5368756.1"/>
    <property type="molecule type" value="Genomic_DNA"/>
</dbReference>
<feature type="transmembrane region" description="Helical" evidence="4">
    <location>
        <begin position="1076"/>
        <end position="1097"/>
    </location>
</feature>
<dbReference type="InterPro" id="IPR036770">
    <property type="entry name" value="Ankyrin_rpt-contain_sf"/>
</dbReference>
<feature type="domain" description="IPT/TIG" evidence="5">
    <location>
        <begin position="614"/>
        <end position="701"/>
    </location>
</feature>
<evidence type="ECO:0000256" key="3">
    <source>
        <dbReference type="SAM" id="MobiDB-lite"/>
    </source>
</evidence>
<proteinExistence type="inferred from homology"/>
<dbReference type="InterPro" id="IPR029704">
    <property type="entry name" value="STEEP-like"/>
</dbReference>
<keyword evidence="4" id="KW-0472">Membrane</keyword>
<feature type="compositionally biased region" description="Polar residues" evidence="3">
    <location>
        <begin position="439"/>
        <end position="451"/>
    </location>
</feature>
<feature type="repeat" description="ANK" evidence="2">
    <location>
        <begin position="833"/>
        <end position="858"/>
    </location>
</feature>
<dbReference type="OrthoDB" id="71307at2759"/>
<dbReference type="InterPro" id="IPR057965">
    <property type="entry name" value="STEEP1_dom"/>
</dbReference>
<keyword evidence="4" id="KW-0812">Transmembrane</keyword>
<keyword evidence="4" id="KW-1133">Transmembrane helix</keyword>
<dbReference type="InterPro" id="IPR002909">
    <property type="entry name" value="IPT_dom"/>
</dbReference>
<accession>A0A916EB73</accession>
<feature type="region of interest" description="Disordered" evidence="3">
    <location>
        <begin position="1"/>
        <end position="35"/>
    </location>
</feature>
<sequence length="1356" mass="151067">MRHKIQDNMPSSSEENNCDSPYSPTSDDFSMNNLYNPSTLLDPKLEVLDSNTPLFFTTPQQTPTRELQPSAQTDHVHQSVFNTMPTIGDLRQQSLNNFMSPPFSQGITSFTQSGVNYLDFMNGSDNSMINTYSFRETSVASSQSDRSCQMQDISDKGLQIRVLGVPQTGAKSRVETQIKLCLQLVTDKGEKVPLWSHLRLPEYMVAKEKLKTKNARNPPDHAMNISEKGVLNLEATVVCASDIPKKVLTCLGCVQRERKRSQRKKENKNAKVNSSTAPSADDTNKPMDLDDEKTMQLEQRKILLFNCSEIVDFSSGDTILPTRITCYCRHHNEKVGFCIYFVMKDYTNTVIANGMSPPIMITDDHKSSKTKIGVGRKRPRAEYDRRASTTSNNSTNSIKNKVNERHAISLSNSISSEQPTSSSTSEPSGGPSSPVAIVPTQNSGLIPPQSTIKHEKNSNLRQLQVQPSFGFNSSSSPTSPISQISPVTPITPITPITSNVPNTSSTPNQSYQQLDQSANLATSSSQVNFPVVNNNATSNVMMNMSMAPTSINSMNSIYQTAPLHQSLGAPRFTSHQGGGPMRLHHNPNSMMRRAFYNTSGNSIYQNGTISGYPLPRISRLIPSEGPTYGGVEVTILGSNFIEGLTCVFGETPALPTQYWSPNTLVCVLPPAPTPGPVVVSFKECPLTLMDNSEEVVFFTYTDDSDRALMELALQVVGMKMTGKLEDARNIAMRIVGGNDNNNNNSGHSNCNGNMNGMHNHIASLALQTGENNFEAHIITTIGLLDVLETEHNSISLQNRQQHTMLHIAAMLGYTRLCSVLIDKGIDLNLQDKYGFTALHYAAWTGKDDVVRLLMRVGSGDITPNFNDQYAIDLAISRNFDDIVTLINDYRLHDSGVSLSPSSSEDSSLGESDEDSCSEEDFNEDSERRPERNLEKTSGSEKNKIRPNISWVDSITANDLLQNNLDEDDGIVNAEVVEDDKKNVKQPFSEMATDLASASTIWLQKTFAHMHMPNISKPSQINIPYIKMPNLQMPNLQIPNLQNFSSPKFSTMTFGTNLSIPRPSIPSMPSLNMNIEFPTLPVVTFPTIIPGGFSSFVWDEKSGLLRQSQPPQSDQQKDNTGFSKFGYSWPFNGSQQPVVPMYHHELEEPRAPSPSINTSRVSRKVGYDFGELNEEQIARMEHHEEKYRRLKKDRMLYLFWVPVLFVMVALAIVQYSPYRQSLEIMPKIVSSSTVSSSEQLVANPEQHLHVYYCLCSEFILVIDARLERLPRRTTDRAYIISNGKRVYKLNAVEAPNPVILKRSDGYEKQYRLHCPRCNLFLAYEVTEKRKSGPYTYIVEGSLTENQGVVPHDAISEE</sequence>
<feature type="compositionally biased region" description="Low complexity" evidence="3">
    <location>
        <begin position="411"/>
        <end position="434"/>
    </location>
</feature>
<evidence type="ECO:0000256" key="2">
    <source>
        <dbReference type="PROSITE-ProRule" id="PRU00023"/>
    </source>
</evidence>
<evidence type="ECO:0000313" key="6">
    <source>
        <dbReference type="EMBL" id="CAB5368756.1"/>
    </source>
</evidence>
<dbReference type="GO" id="GO:0090158">
    <property type="term" value="P:endoplasmic reticulum membrane organization"/>
    <property type="evidence" value="ECO:0007669"/>
    <property type="project" value="TreeGrafter"/>
</dbReference>